<dbReference type="InterPro" id="IPR035439">
    <property type="entry name" value="UPF0145_dom_sf"/>
</dbReference>
<dbReference type="PANTHER" id="PTHR34068:SF2">
    <property type="entry name" value="UPF0145 PROTEIN SCO3412"/>
    <property type="match status" value="1"/>
</dbReference>
<dbReference type="PANTHER" id="PTHR34068">
    <property type="entry name" value="UPF0145 PROTEIN YBJQ"/>
    <property type="match status" value="1"/>
</dbReference>
<evidence type="ECO:0000313" key="5">
    <source>
        <dbReference type="Proteomes" id="UP000250069"/>
    </source>
</evidence>
<comment type="similarity">
    <text evidence="1 2">Belongs to the UPF0145 family.</text>
</comment>
<evidence type="ECO:0000256" key="2">
    <source>
        <dbReference type="HAMAP-Rule" id="MF_00338"/>
    </source>
</evidence>
<dbReference type="Pfam" id="PF01906">
    <property type="entry name" value="YbjQ_1"/>
    <property type="match status" value="1"/>
</dbReference>
<dbReference type="HAMAP" id="MF_00338">
    <property type="entry name" value="UPF0145"/>
    <property type="match status" value="1"/>
</dbReference>
<evidence type="ECO:0000313" key="3">
    <source>
        <dbReference type="EMBL" id="AWX71496.1"/>
    </source>
</evidence>
<reference evidence="4" key="2">
    <citation type="journal article" date="2020" name="Genomics">
        <title>Complete genome sequence of Bacillus velezensis NST6 and comparison with the species belonging to operational group B. amyloliquefaciens.</title>
        <authorList>
            <person name="Choi J."/>
            <person name="Nam J."/>
            <person name="Seo M.H."/>
        </authorList>
    </citation>
    <scope>NUCLEOTIDE SEQUENCE</scope>
    <source>
        <strain evidence="4">NST6</strain>
    </source>
</reference>
<evidence type="ECO:0000313" key="6">
    <source>
        <dbReference type="Proteomes" id="UP000587477"/>
    </source>
</evidence>
<sequence length="105" mass="11182">MIMTTTETVAGKQITEVKGLVTSSIVQSRHIGKDLLAGLKSVVGGELKSYTEMLEDSKKAVKERLIREAEQLGANAIVGLRFELTAGQNTSELIGYGTAVTAESI</sequence>
<dbReference type="SUPFAM" id="SSF117782">
    <property type="entry name" value="YbjQ-like"/>
    <property type="match status" value="1"/>
</dbReference>
<reference evidence="6" key="3">
    <citation type="submission" date="2020-10" db="EMBL/GenBank/DDBJ databases">
        <title>Complete genome sequence of Bacillus velezensis NST6.</title>
        <authorList>
            <person name="Choi J."/>
        </authorList>
    </citation>
    <scope>NUCLEOTIDE SEQUENCE [LARGE SCALE GENOMIC DNA]</scope>
    <source>
        <strain evidence="6">NST6</strain>
    </source>
</reference>
<dbReference type="RefSeq" id="WP_003155166.1">
    <property type="nucleotide sequence ID" value="NZ_AP018402.1"/>
</dbReference>
<evidence type="ECO:0000256" key="1">
    <source>
        <dbReference type="ARBA" id="ARBA00010751"/>
    </source>
</evidence>
<dbReference type="InterPro" id="IPR002765">
    <property type="entry name" value="UPF0145_YbjQ-like"/>
</dbReference>
<dbReference type="Proteomes" id="UP000250069">
    <property type="component" value="Chromosome"/>
</dbReference>
<dbReference type="EMBL" id="CP063687">
    <property type="protein sequence ID" value="QOY25661.1"/>
    <property type="molecule type" value="Genomic_DNA"/>
</dbReference>
<gene>
    <name evidence="4" type="ORF">BACVE_000590</name>
    <name evidence="3" type="ORF">BVDSYZ_05490</name>
</gene>
<accession>A0A1D9PIV7</accession>
<dbReference type="GeneID" id="75094768"/>
<evidence type="ECO:0000313" key="4">
    <source>
        <dbReference type="EMBL" id="QOY25661.1"/>
    </source>
</evidence>
<organism evidence="4 6">
    <name type="scientific">Bacillus velezensis</name>
    <dbReference type="NCBI Taxonomy" id="492670"/>
    <lineage>
        <taxon>Bacteria</taxon>
        <taxon>Bacillati</taxon>
        <taxon>Bacillota</taxon>
        <taxon>Bacilli</taxon>
        <taxon>Bacillales</taxon>
        <taxon>Bacillaceae</taxon>
        <taxon>Bacillus</taxon>
        <taxon>Bacillus amyloliquefaciens group</taxon>
    </lineage>
</organism>
<protein>
    <recommendedName>
        <fullName evidence="2">UPF0145 protein BACVE_000590</fullName>
    </recommendedName>
</protein>
<dbReference type="Gene3D" id="3.30.110.70">
    <property type="entry name" value="Hypothetical protein apc22750. Chain B"/>
    <property type="match status" value="1"/>
</dbReference>
<dbReference type="EMBL" id="CP030150">
    <property type="protein sequence ID" value="AWX71496.1"/>
    <property type="molecule type" value="Genomic_DNA"/>
</dbReference>
<dbReference type="Proteomes" id="UP000587477">
    <property type="component" value="Chromosome"/>
</dbReference>
<dbReference type="KEGG" id="bmp:NG74_01074"/>
<proteinExistence type="inferred from homology"/>
<dbReference type="STRING" id="1155777.BANAU_0969"/>
<dbReference type="AlphaFoldDB" id="A0A1D9PIV7"/>
<reference evidence="3 5" key="1">
    <citation type="submission" date="2018-06" db="EMBL/GenBank/DDBJ databases">
        <title>Complete Genome Sequence of Bacillus velezensis DSYZ, a Plant Growth-Promoting Rhizobacterium with Antifungal Activity.</title>
        <authorList>
            <person name="Du B."/>
            <person name="Ding Y."/>
            <person name="Liu K."/>
            <person name="Yao L."/>
            <person name="Wang C."/>
            <person name="Li H."/>
            <person name="Liu H."/>
        </authorList>
    </citation>
    <scope>NUCLEOTIDE SEQUENCE [LARGE SCALE GENOMIC DNA]</scope>
    <source>
        <strain evidence="3 5">DSYZ</strain>
    </source>
</reference>
<name>A0A1D9PIV7_BACVE</name>